<comment type="subcellular location">
    <subcellularLocation>
        <location evidence="1">Membrane</location>
        <topology evidence="1">Multi-pass membrane protein</topology>
    </subcellularLocation>
    <subcellularLocation>
        <location evidence="2">Membrane</location>
        <topology evidence="2">Single-pass type I membrane protein</topology>
    </subcellularLocation>
</comment>
<sequence length="254" mass="27982">MRMISPLPVLLFTTCSFWCIFVTSVSVSVPRDQVEILLAFKNEFPSRNCDRKLADGVLQSPSANITSWTKDANSFDGVSFDEKTGAVTELNLRGACINGTIKANSNLFRFQHLRYLSLSMNHFDTSSFHAGFGRLTNLEYLDLSQNGFIGQVTSSISNLSRLNTLDLSYNKFTANQSNLLLYREVSGASMNPARSLGPALVWGCYKGIWIYLLAPTLGAVSAALIHKLLPAIQKANSEFSKTGSSHKRVTDLPL</sequence>
<comment type="caution">
    <text evidence="10">The sequence shown here is derived from an EMBL/GenBank/DDBJ whole genome shotgun (WGS) entry which is preliminary data.</text>
</comment>
<dbReference type="Gene3D" id="3.80.10.10">
    <property type="entry name" value="Ribonuclease Inhibitor"/>
    <property type="match status" value="2"/>
</dbReference>
<organism evidence="10 11">
    <name type="scientific">Brassica cretica</name>
    <name type="common">Mustard</name>
    <dbReference type="NCBI Taxonomy" id="69181"/>
    <lineage>
        <taxon>Eukaryota</taxon>
        <taxon>Viridiplantae</taxon>
        <taxon>Streptophyta</taxon>
        <taxon>Embryophyta</taxon>
        <taxon>Tracheophyta</taxon>
        <taxon>Spermatophyta</taxon>
        <taxon>Magnoliopsida</taxon>
        <taxon>eudicotyledons</taxon>
        <taxon>Gunneridae</taxon>
        <taxon>Pentapetalae</taxon>
        <taxon>rosids</taxon>
        <taxon>malvids</taxon>
        <taxon>Brassicales</taxon>
        <taxon>Brassicaceae</taxon>
        <taxon>Brassiceae</taxon>
        <taxon>Brassica</taxon>
    </lineage>
</organism>
<proteinExistence type="predicted"/>
<dbReference type="GO" id="GO:0016020">
    <property type="term" value="C:membrane"/>
    <property type="evidence" value="ECO:0007669"/>
    <property type="project" value="UniProtKB-SubCell"/>
</dbReference>
<dbReference type="PANTHER" id="PTHR48061:SF2">
    <property type="entry name" value="RECEPTOR LIKE PROTEIN 30-LIKE"/>
    <property type="match status" value="1"/>
</dbReference>
<keyword evidence="8" id="KW-0325">Glycoprotein</keyword>
<evidence type="ECO:0008006" key="12">
    <source>
        <dbReference type="Google" id="ProtNLM"/>
    </source>
</evidence>
<dbReference type="EMBL" id="QGKW02001911">
    <property type="protein sequence ID" value="KAF2567523.1"/>
    <property type="molecule type" value="Genomic_DNA"/>
</dbReference>
<keyword evidence="5" id="KW-1133">Transmembrane helix</keyword>
<dbReference type="InterPro" id="IPR001611">
    <property type="entry name" value="Leu-rich_rpt"/>
</dbReference>
<dbReference type="Proteomes" id="UP000712281">
    <property type="component" value="Unassembled WGS sequence"/>
</dbReference>
<dbReference type="InterPro" id="IPR000425">
    <property type="entry name" value="MIP"/>
</dbReference>
<feature type="signal peptide" evidence="9">
    <location>
        <begin position="1"/>
        <end position="24"/>
    </location>
</feature>
<dbReference type="SUPFAM" id="SSF81338">
    <property type="entry name" value="Aquaporin-like"/>
    <property type="match status" value="1"/>
</dbReference>
<reference evidence="10" key="1">
    <citation type="submission" date="2019-12" db="EMBL/GenBank/DDBJ databases">
        <title>Genome sequencing and annotation of Brassica cretica.</title>
        <authorList>
            <person name="Studholme D.J."/>
            <person name="Sarris P.F."/>
        </authorList>
    </citation>
    <scope>NUCLEOTIDE SEQUENCE</scope>
    <source>
        <strain evidence="10">PFS-001/15</strain>
        <tissue evidence="10">Leaf</tissue>
    </source>
</reference>
<evidence type="ECO:0000256" key="2">
    <source>
        <dbReference type="ARBA" id="ARBA00004479"/>
    </source>
</evidence>
<dbReference type="PANTHER" id="PTHR48061">
    <property type="entry name" value="LEUCINE-RICH REPEAT RECEPTOR PROTEIN KINASE EMS1-LIKE-RELATED"/>
    <property type="match status" value="1"/>
</dbReference>
<protein>
    <recommendedName>
        <fullName evidence="12">Leucine-rich repeat-containing N-terminal plant-type domain-containing protein</fullName>
    </recommendedName>
</protein>
<dbReference type="SUPFAM" id="SSF52058">
    <property type="entry name" value="L domain-like"/>
    <property type="match status" value="1"/>
</dbReference>
<keyword evidence="7" id="KW-0675">Receptor</keyword>
<dbReference type="Pfam" id="PF00230">
    <property type="entry name" value="MIP"/>
    <property type="match status" value="1"/>
</dbReference>
<evidence type="ECO:0000256" key="8">
    <source>
        <dbReference type="ARBA" id="ARBA00023180"/>
    </source>
</evidence>
<dbReference type="InterPro" id="IPR032675">
    <property type="entry name" value="LRR_dom_sf"/>
</dbReference>
<evidence type="ECO:0000313" key="10">
    <source>
        <dbReference type="EMBL" id="KAF2567523.1"/>
    </source>
</evidence>
<evidence type="ECO:0000313" key="11">
    <source>
        <dbReference type="Proteomes" id="UP000712281"/>
    </source>
</evidence>
<evidence type="ECO:0000256" key="3">
    <source>
        <dbReference type="ARBA" id="ARBA00022692"/>
    </source>
</evidence>
<evidence type="ECO:0000256" key="1">
    <source>
        <dbReference type="ARBA" id="ARBA00004141"/>
    </source>
</evidence>
<evidence type="ECO:0000256" key="5">
    <source>
        <dbReference type="ARBA" id="ARBA00022989"/>
    </source>
</evidence>
<evidence type="ECO:0000256" key="7">
    <source>
        <dbReference type="ARBA" id="ARBA00023170"/>
    </source>
</evidence>
<dbReference type="InterPro" id="IPR046956">
    <property type="entry name" value="RLP23-like"/>
</dbReference>
<dbReference type="InterPro" id="IPR023271">
    <property type="entry name" value="Aquaporin-like"/>
</dbReference>
<evidence type="ECO:0000256" key="4">
    <source>
        <dbReference type="ARBA" id="ARBA00022729"/>
    </source>
</evidence>
<accession>A0A8S9IDC5</accession>
<evidence type="ECO:0000256" key="9">
    <source>
        <dbReference type="SAM" id="SignalP"/>
    </source>
</evidence>
<dbReference type="AlphaFoldDB" id="A0A8S9IDC5"/>
<keyword evidence="3" id="KW-0812">Transmembrane</keyword>
<keyword evidence="4 9" id="KW-0732">Signal</keyword>
<keyword evidence="6" id="KW-0472">Membrane</keyword>
<name>A0A8S9IDC5_BRACR</name>
<dbReference type="Pfam" id="PF13855">
    <property type="entry name" value="LRR_8"/>
    <property type="match status" value="1"/>
</dbReference>
<feature type="chain" id="PRO_5035915273" description="Leucine-rich repeat-containing N-terminal plant-type domain-containing protein" evidence="9">
    <location>
        <begin position="25"/>
        <end position="254"/>
    </location>
</feature>
<dbReference type="Gene3D" id="1.20.1080.10">
    <property type="entry name" value="Glycerol uptake facilitator protein"/>
    <property type="match status" value="1"/>
</dbReference>
<dbReference type="GO" id="GO:0015267">
    <property type="term" value="F:channel activity"/>
    <property type="evidence" value="ECO:0007669"/>
    <property type="project" value="InterPro"/>
</dbReference>
<evidence type="ECO:0000256" key="6">
    <source>
        <dbReference type="ARBA" id="ARBA00023136"/>
    </source>
</evidence>
<gene>
    <name evidence="10" type="ORF">F2Q68_00024490</name>
</gene>